<accession>A0AAV7GU85</accession>
<keyword evidence="9" id="KW-0175">Coiled coil</keyword>
<dbReference type="GO" id="GO:0006887">
    <property type="term" value="P:exocytosis"/>
    <property type="evidence" value="ECO:0007669"/>
    <property type="project" value="TreeGrafter"/>
</dbReference>
<proteinExistence type="inferred from homology"/>
<keyword evidence="7 10" id="KW-0472">Membrane</keyword>
<name>A0AAV7GU85_DENCH</name>
<keyword evidence="13" id="KW-1185">Reference proteome</keyword>
<evidence type="ECO:0000256" key="5">
    <source>
        <dbReference type="ARBA" id="ARBA00022927"/>
    </source>
</evidence>
<dbReference type="GO" id="GO:0005484">
    <property type="term" value="F:SNAP receptor activity"/>
    <property type="evidence" value="ECO:0007669"/>
    <property type="project" value="InterPro"/>
</dbReference>
<dbReference type="InterPro" id="IPR045242">
    <property type="entry name" value="Syntaxin"/>
</dbReference>
<organism evidence="12 13">
    <name type="scientific">Dendrobium chrysotoxum</name>
    <name type="common">Orchid</name>
    <dbReference type="NCBI Taxonomy" id="161865"/>
    <lineage>
        <taxon>Eukaryota</taxon>
        <taxon>Viridiplantae</taxon>
        <taxon>Streptophyta</taxon>
        <taxon>Embryophyta</taxon>
        <taxon>Tracheophyta</taxon>
        <taxon>Spermatophyta</taxon>
        <taxon>Magnoliopsida</taxon>
        <taxon>Liliopsida</taxon>
        <taxon>Asparagales</taxon>
        <taxon>Orchidaceae</taxon>
        <taxon>Epidendroideae</taxon>
        <taxon>Malaxideae</taxon>
        <taxon>Dendrobiinae</taxon>
        <taxon>Dendrobium</taxon>
    </lineage>
</organism>
<dbReference type="GO" id="GO:0048278">
    <property type="term" value="P:vesicle docking"/>
    <property type="evidence" value="ECO:0007669"/>
    <property type="project" value="TreeGrafter"/>
</dbReference>
<feature type="domain" description="T-SNARE coiled-coil homology" evidence="11">
    <location>
        <begin position="206"/>
        <end position="268"/>
    </location>
</feature>
<feature type="transmembrane region" description="Helical" evidence="10">
    <location>
        <begin position="279"/>
        <end position="301"/>
    </location>
</feature>
<dbReference type="PANTHER" id="PTHR19957:SF307">
    <property type="entry name" value="PROTEIN SSO1-RELATED"/>
    <property type="match status" value="1"/>
</dbReference>
<evidence type="ECO:0000259" key="11">
    <source>
        <dbReference type="PROSITE" id="PS50192"/>
    </source>
</evidence>
<dbReference type="Proteomes" id="UP000775213">
    <property type="component" value="Unassembled WGS sequence"/>
</dbReference>
<dbReference type="InterPro" id="IPR006012">
    <property type="entry name" value="Syntaxin/epimorphin_CS"/>
</dbReference>
<dbReference type="GO" id="GO:0000149">
    <property type="term" value="F:SNARE binding"/>
    <property type="evidence" value="ECO:0007669"/>
    <property type="project" value="TreeGrafter"/>
</dbReference>
<gene>
    <name evidence="12" type="ORF">IEQ34_005553</name>
</gene>
<dbReference type="Gene3D" id="1.20.58.70">
    <property type="match status" value="1"/>
</dbReference>
<dbReference type="GO" id="GO:0006886">
    <property type="term" value="P:intracellular protein transport"/>
    <property type="evidence" value="ECO:0007669"/>
    <property type="project" value="InterPro"/>
</dbReference>
<comment type="caution">
    <text evidence="12">The sequence shown here is derived from an EMBL/GenBank/DDBJ whole genome shotgun (WGS) entry which is preliminary data.</text>
</comment>
<dbReference type="PANTHER" id="PTHR19957">
    <property type="entry name" value="SYNTAXIN"/>
    <property type="match status" value="1"/>
</dbReference>
<evidence type="ECO:0000256" key="2">
    <source>
        <dbReference type="ARBA" id="ARBA00009063"/>
    </source>
</evidence>
<keyword evidence="6 10" id="KW-1133">Transmembrane helix</keyword>
<dbReference type="GO" id="GO:0006906">
    <property type="term" value="P:vesicle fusion"/>
    <property type="evidence" value="ECO:0007669"/>
    <property type="project" value="TreeGrafter"/>
</dbReference>
<dbReference type="AlphaFoldDB" id="A0AAV7GU85"/>
<dbReference type="GO" id="GO:0012505">
    <property type="term" value="C:endomembrane system"/>
    <property type="evidence" value="ECO:0007669"/>
    <property type="project" value="TreeGrafter"/>
</dbReference>
<dbReference type="CDD" id="cd15848">
    <property type="entry name" value="SNARE_syntaxin1-like"/>
    <property type="match status" value="1"/>
</dbReference>
<dbReference type="InterPro" id="IPR006011">
    <property type="entry name" value="Syntaxin_N"/>
</dbReference>
<dbReference type="Pfam" id="PF05739">
    <property type="entry name" value="SNARE"/>
    <property type="match status" value="1"/>
</dbReference>
<dbReference type="SMART" id="SM00503">
    <property type="entry name" value="SynN"/>
    <property type="match status" value="1"/>
</dbReference>
<dbReference type="Pfam" id="PF00804">
    <property type="entry name" value="Syntaxin"/>
    <property type="match status" value="1"/>
</dbReference>
<dbReference type="PROSITE" id="PS00914">
    <property type="entry name" value="SYNTAXIN"/>
    <property type="match status" value="1"/>
</dbReference>
<reference evidence="12 13" key="1">
    <citation type="journal article" date="2021" name="Hortic Res">
        <title>Chromosome-scale assembly of the Dendrobium chrysotoxum genome enhances the understanding of orchid evolution.</title>
        <authorList>
            <person name="Zhang Y."/>
            <person name="Zhang G.Q."/>
            <person name="Zhang D."/>
            <person name="Liu X.D."/>
            <person name="Xu X.Y."/>
            <person name="Sun W.H."/>
            <person name="Yu X."/>
            <person name="Zhu X."/>
            <person name="Wang Z.W."/>
            <person name="Zhao X."/>
            <person name="Zhong W.Y."/>
            <person name="Chen H."/>
            <person name="Yin W.L."/>
            <person name="Huang T."/>
            <person name="Niu S.C."/>
            <person name="Liu Z.J."/>
        </authorList>
    </citation>
    <scope>NUCLEOTIDE SEQUENCE [LARGE SCALE GENOMIC DNA]</scope>
    <source>
        <strain evidence="12">Lindl</strain>
    </source>
</reference>
<dbReference type="GO" id="GO:0031201">
    <property type="term" value="C:SNARE complex"/>
    <property type="evidence" value="ECO:0007669"/>
    <property type="project" value="TreeGrafter"/>
</dbReference>
<comment type="subcellular location">
    <subcellularLocation>
        <location evidence="1">Cell membrane</location>
        <topology evidence="1">Single-pass type IV membrane protein</topology>
    </subcellularLocation>
</comment>
<evidence type="ECO:0000256" key="7">
    <source>
        <dbReference type="ARBA" id="ARBA00023136"/>
    </source>
</evidence>
<comment type="similarity">
    <text evidence="2 8">Belongs to the syntaxin family.</text>
</comment>
<evidence type="ECO:0000313" key="13">
    <source>
        <dbReference type="Proteomes" id="UP000775213"/>
    </source>
</evidence>
<evidence type="ECO:0000256" key="9">
    <source>
        <dbReference type="SAM" id="Coils"/>
    </source>
</evidence>
<dbReference type="GO" id="GO:0005886">
    <property type="term" value="C:plasma membrane"/>
    <property type="evidence" value="ECO:0007669"/>
    <property type="project" value="UniProtKB-SubCell"/>
</dbReference>
<sequence>MNNLLTESFERIRGRYPGESDIESGGLSPDTKEASMEEFFKQVGGIDKQIEKITTQLSKLQAANQECQRVTKASAMKEIKEQMEKDIEEVRKIALNAKRNLEELDKDNIANRKKAYCAEGSGVDRSRVAVTVALKRKLKDRMSQFQILRQNIQEENRETVERMVYTVTGTRPTKEMIEHLIETGDSEQIFSVAIQGHGRGQIIDVIAEIHERRSAVIDLEKKLIDLQQLFLDMAVLVDAQGDLLDDIETQVASSLDHVQTATVVLQDAKKLKKNTRKHMCFAIIVLLIIIIVAVSAILTQISRAA</sequence>
<evidence type="ECO:0000256" key="10">
    <source>
        <dbReference type="SAM" id="Phobius"/>
    </source>
</evidence>
<dbReference type="SMART" id="SM00397">
    <property type="entry name" value="t_SNARE"/>
    <property type="match status" value="1"/>
</dbReference>
<dbReference type="InterPro" id="IPR010989">
    <property type="entry name" value="SNARE"/>
</dbReference>
<evidence type="ECO:0000256" key="4">
    <source>
        <dbReference type="ARBA" id="ARBA00022692"/>
    </source>
</evidence>
<dbReference type="SUPFAM" id="SSF47661">
    <property type="entry name" value="t-snare proteins"/>
    <property type="match status" value="1"/>
</dbReference>
<evidence type="ECO:0000256" key="3">
    <source>
        <dbReference type="ARBA" id="ARBA00022448"/>
    </source>
</evidence>
<dbReference type="PROSITE" id="PS50192">
    <property type="entry name" value="T_SNARE"/>
    <property type="match status" value="1"/>
</dbReference>
<evidence type="ECO:0000256" key="8">
    <source>
        <dbReference type="RuleBase" id="RU003858"/>
    </source>
</evidence>
<dbReference type="InterPro" id="IPR000727">
    <property type="entry name" value="T_SNARE_dom"/>
</dbReference>
<keyword evidence="3" id="KW-0813">Transport</keyword>
<dbReference type="CDD" id="cd00179">
    <property type="entry name" value="SynN"/>
    <property type="match status" value="1"/>
</dbReference>
<dbReference type="EMBL" id="JAGFBR010000006">
    <property type="protein sequence ID" value="KAH0465450.1"/>
    <property type="molecule type" value="Genomic_DNA"/>
</dbReference>
<feature type="coiled-coil region" evidence="9">
    <location>
        <begin position="50"/>
        <end position="107"/>
    </location>
</feature>
<evidence type="ECO:0000313" key="12">
    <source>
        <dbReference type="EMBL" id="KAH0465450.1"/>
    </source>
</evidence>
<evidence type="ECO:0000256" key="1">
    <source>
        <dbReference type="ARBA" id="ARBA00004521"/>
    </source>
</evidence>
<evidence type="ECO:0000256" key="6">
    <source>
        <dbReference type="ARBA" id="ARBA00022989"/>
    </source>
</evidence>
<keyword evidence="4 10" id="KW-0812">Transmembrane</keyword>
<protein>
    <recommendedName>
        <fullName evidence="11">t-SNARE coiled-coil homology domain-containing protein</fullName>
    </recommendedName>
</protein>
<keyword evidence="5" id="KW-0653">Protein transport</keyword>
<dbReference type="FunFam" id="1.20.5.110:FF:000008">
    <property type="entry name" value="Syntaxin 132"/>
    <property type="match status" value="1"/>
</dbReference>